<evidence type="ECO:0000259" key="6">
    <source>
        <dbReference type="Pfam" id="PF02465"/>
    </source>
</evidence>
<dbReference type="InterPro" id="IPR003481">
    <property type="entry name" value="FliD_N"/>
</dbReference>
<dbReference type="Proteomes" id="UP000480151">
    <property type="component" value="Unassembled WGS sequence"/>
</dbReference>
<comment type="caution">
    <text evidence="8">The sequence shown here is derived from an EMBL/GenBank/DDBJ whole genome shotgun (WGS) entry which is preliminary data.</text>
</comment>
<evidence type="ECO:0000256" key="3">
    <source>
        <dbReference type="ARBA" id="ARBA00023054"/>
    </source>
</evidence>
<reference evidence="8 9" key="1">
    <citation type="submission" date="2020-02" db="EMBL/GenBank/DDBJ databases">
        <authorList>
            <person name="Gao J."/>
            <person name="Sun J."/>
        </authorList>
    </citation>
    <scope>NUCLEOTIDE SEQUENCE [LARGE SCALE GENOMIC DNA]</scope>
    <source>
        <strain evidence="8 9">7124</strain>
    </source>
</reference>
<keyword evidence="5" id="KW-0964">Secreted</keyword>
<dbReference type="AlphaFoldDB" id="A0A6M1PID4"/>
<dbReference type="GO" id="GO:0007155">
    <property type="term" value="P:cell adhesion"/>
    <property type="evidence" value="ECO:0007669"/>
    <property type="project" value="InterPro"/>
</dbReference>
<proteinExistence type="inferred from homology"/>
<comment type="similarity">
    <text evidence="1 5">Belongs to the FliD family.</text>
</comment>
<dbReference type="PANTHER" id="PTHR30288">
    <property type="entry name" value="FLAGELLAR CAP/ASSEMBLY PROTEIN FLID"/>
    <property type="match status" value="1"/>
</dbReference>
<organism evidence="8 9">
    <name type="scientific">Paenibacillus apii</name>
    <dbReference type="NCBI Taxonomy" id="1850370"/>
    <lineage>
        <taxon>Bacteria</taxon>
        <taxon>Bacillati</taxon>
        <taxon>Bacillota</taxon>
        <taxon>Bacilli</taxon>
        <taxon>Bacillales</taxon>
        <taxon>Paenibacillaceae</taxon>
        <taxon>Paenibacillus</taxon>
    </lineage>
</organism>
<dbReference type="RefSeq" id="WP_165096387.1">
    <property type="nucleotide sequence ID" value="NZ_JAAKGU010000002.1"/>
</dbReference>
<dbReference type="Pfam" id="PF07195">
    <property type="entry name" value="FliD_C"/>
    <property type="match status" value="1"/>
</dbReference>
<keyword evidence="3" id="KW-0175">Coiled coil</keyword>
<evidence type="ECO:0000313" key="9">
    <source>
        <dbReference type="Proteomes" id="UP000480151"/>
    </source>
</evidence>
<comment type="subcellular location">
    <subcellularLocation>
        <location evidence="5">Secreted</location>
    </subcellularLocation>
    <subcellularLocation>
        <location evidence="5">Bacterial flagellum</location>
    </subcellularLocation>
</comment>
<dbReference type="GO" id="GO:0005576">
    <property type="term" value="C:extracellular region"/>
    <property type="evidence" value="ECO:0007669"/>
    <property type="project" value="UniProtKB-SubCell"/>
</dbReference>
<dbReference type="GO" id="GO:0009421">
    <property type="term" value="C:bacterial-type flagellum filament cap"/>
    <property type="evidence" value="ECO:0007669"/>
    <property type="project" value="InterPro"/>
</dbReference>
<dbReference type="GO" id="GO:0071973">
    <property type="term" value="P:bacterial-type flagellum-dependent cell motility"/>
    <property type="evidence" value="ECO:0007669"/>
    <property type="project" value="TreeGrafter"/>
</dbReference>
<evidence type="ECO:0000256" key="1">
    <source>
        <dbReference type="ARBA" id="ARBA00009764"/>
    </source>
</evidence>
<comment type="subunit">
    <text evidence="2 5">Homopentamer.</text>
</comment>
<accession>A0A6M1PID4</accession>
<dbReference type="InterPro" id="IPR040026">
    <property type="entry name" value="FliD"/>
</dbReference>
<comment type="function">
    <text evidence="5">Required for morphogenesis and for the elongation of the flagellar filament by facilitating polymerization of the flagellin monomers at the tip of growing filament. Forms a capping structure, which prevents flagellin subunits (transported through the central channel of the flagellum) from leaking out without polymerization at the distal end.</text>
</comment>
<keyword evidence="9" id="KW-1185">Reference proteome</keyword>
<keyword evidence="8" id="KW-0966">Cell projection</keyword>
<protein>
    <recommendedName>
        <fullName evidence="5">Flagellar hook-associated protein 2</fullName>
        <shortName evidence="5">HAP2</shortName>
    </recommendedName>
    <alternativeName>
        <fullName evidence="5">Flagellar cap protein</fullName>
    </alternativeName>
</protein>
<evidence type="ECO:0000259" key="7">
    <source>
        <dbReference type="Pfam" id="PF07195"/>
    </source>
</evidence>
<feature type="domain" description="Flagellar hook-associated protein 2 C-terminal" evidence="7">
    <location>
        <begin position="241"/>
        <end position="510"/>
    </location>
</feature>
<feature type="domain" description="Flagellar hook-associated protein 2 N-terminal" evidence="6">
    <location>
        <begin position="9"/>
        <end position="107"/>
    </location>
</feature>
<sequence length="522" mass="55999">MPLRINGFSGMDIDSMVKSLMTAKRIPLDKLNQQKTVLEWTRDSYREINSKLVDFRSNKLISKYGISTAMNAKQAVVSGNTAAIKAEASANATGIDMSVSVTQLATKATLETKGAGTGLTTGSTLAEANATASGTPISAITDADKNKEYKLKVNEQTFTFKGSTGISTIMSTINSNADAKVTASFDELTGKLILASKTSGSAGTVNLGADPGDNTLLDAFKGIQQYTSPLGVTTDVKPGVNSISFINGTKMDKDSNTFTVNGVQMTLQSTTINAADPTVDPGAADTNKASITLTTDPQKTIDTIKGFVEDYNSLISVLNTKISEERYRDFAPLTDEQKTAMKDDDITNWTAKAKSGLLKNDDILRNALSTMREVISTQMGDLSSVGITTGRYYEGGKLLLDETKLRQAVTDNPQRVLELFQGTVIAPSDGIFDKLASKINSSLDSLASRVGTNKFSSDLTSSYKEESVMGKQLKEYNTRISTMQTNLNNAETRYYQQFTAMETAISKLNSQSSNLLSSLGAS</sequence>
<evidence type="ECO:0000256" key="4">
    <source>
        <dbReference type="ARBA" id="ARBA00023143"/>
    </source>
</evidence>
<keyword evidence="8" id="KW-0282">Flagellum</keyword>
<evidence type="ECO:0000256" key="5">
    <source>
        <dbReference type="RuleBase" id="RU362066"/>
    </source>
</evidence>
<dbReference type="GO" id="GO:0009424">
    <property type="term" value="C:bacterial-type flagellum hook"/>
    <property type="evidence" value="ECO:0007669"/>
    <property type="project" value="UniProtKB-UniRule"/>
</dbReference>
<dbReference type="InterPro" id="IPR010809">
    <property type="entry name" value="FliD_C"/>
</dbReference>
<gene>
    <name evidence="8" type="primary">fliD</name>
    <name evidence="8" type="ORF">G5B47_07785</name>
</gene>
<keyword evidence="4 5" id="KW-0975">Bacterial flagellum</keyword>
<keyword evidence="8" id="KW-0969">Cilium</keyword>
<dbReference type="PANTHER" id="PTHR30288:SF0">
    <property type="entry name" value="FLAGELLAR HOOK-ASSOCIATED PROTEIN 2"/>
    <property type="match status" value="1"/>
</dbReference>
<name>A0A6M1PID4_9BACL</name>
<evidence type="ECO:0000313" key="8">
    <source>
        <dbReference type="EMBL" id="NGM82314.1"/>
    </source>
</evidence>
<dbReference type="Pfam" id="PF02465">
    <property type="entry name" value="FliD_N"/>
    <property type="match status" value="1"/>
</dbReference>
<evidence type="ECO:0000256" key="2">
    <source>
        <dbReference type="ARBA" id="ARBA00011255"/>
    </source>
</evidence>
<dbReference type="EMBL" id="JAAKGU010000002">
    <property type="protein sequence ID" value="NGM82314.1"/>
    <property type="molecule type" value="Genomic_DNA"/>
</dbReference>